<dbReference type="Pfam" id="PF08394">
    <property type="entry name" value="Arc_trans_TRASH"/>
    <property type="match status" value="1"/>
</dbReference>
<dbReference type="Pfam" id="PF13404">
    <property type="entry name" value="HTH_AsnC-type"/>
    <property type="match status" value="1"/>
</dbReference>
<dbReference type="Proteomes" id="UP000032027">
    <property type="component" value="Chromosome"/>
</dbReference>
<keyword evidence="1" id="KW-0805">Transcription regulation</keyword>
<dbReference type="PANTHER" id="PTHR30154">
    <property type="entry name" value="LEUCINE-RESPONSIVE REGULATORY PROTEIN"/>
    <property type="match status" value="1"/>
</dbReference>
<evidence type="ECO:0000313" key="5">
    <source>
        <dbReference type="EMBL" id="AJM91593.1"/>
    </source>
</evidence>
<name>A0A0C5BPH4_9ARCH</name>
<dbReference type="PATRIC" id="fig|1582439.9.peg.380"/>
<gene>
    <name evidence="5" type="ORF">NPIRD3C_0377</name>
</gene>
<reference evidence="5 6" key="3">
    <citation type="journal article" date="2019" name="Int. J. Syst. Evol. Microbiol.">
        <title>Nitrosopumilus adriaticus sp. nov. and Nitrosopumilus piranensis sp. nov., two ammonia-oxidizing archaea from the Adriatic Sea and members of the class Nitrososphaeria.</title>
        <authorList>
            <person name="Bayer B."/>
            <person name="Vojvoda J."/>
            <person name="Reinthaler T."/>
            <person name="Reyes C."/>
            <person name="Pinto M."/>
            <person name="Herndl G.J."/>
        </authorList>
    </citation>
    <scope>NUCLEOTIDE SEQUENCE [LARGE SCALE GENOMIC DNA]</scope>
    <source>
        <strain evidence="5 6">D3C</strain>
    </source>
</reference>
<dbReference type="OrthoDB" id="33200at2157"/>
<dbReference type="RefSeq" id="WP_148702578.1">
    <property type="nucleotide sequence ID" value="NZ_CP010868.1"/>
</dbReference>
<evidence type="ECO:0000259" key="4">
    <source>
        <dbReference type="PROSITE" id="PS50956"/>
    </source>
</evidence>
<evidence type="ECO:0000256" key="2">
    <source>
        <dbReference type="ARBA" id="ARBA00023125"/>
    </source>
</evidence>
<dbReference type="PROSITE" id="PS50956">
    <property type="entry name" value="HTH_ASNC_2"/>
    <property type="match status" value="1"/>
</dbReference>
<dbReference type="PANTHER" id="PTHR30154:SF34">
    <property type="entry name" value="TRANSCRIPTIONAL REGULATOR AZLB"/>
    <property type="match status" value="1"/>
</dbReference>
<dbReference type="InterPro" id="IPR036388">
    <property type="entry name" value="WH-like_DNA-bd_sf"/>
</dbReference>
<dbReference type="GO" id="GO:0043200">
    <property type="term" value="P:response to amino acid"/>
    <property type="evidence" value="ECO:0007669"/>
    <property type="project" value="TreeGrafter"/>
</dbReference>
<sequence>MPHELDDVDIGIVQSLQEDGRKSFRQIARELDISTPTVQARYQRLVNIGLIKSISPIIDSSNLDREHKDKIETCGCHSNGSHDVSLESGMSVKLKCDLCEGPVGDKPHVYKFANFERFFCCNTCKTQYKEKNKGRIQSIIEKTREEN</sequence>
<dbReference type="InterPro" id="IPR000485">
    <property type="entry name" value="AsnC-type_HTH_dom"/>
</dbReference>
<dbReference type="AlphaFoldDB" id="A0A0C5BPH4"/>
<accession>A0A0C5BPH4</accession>
<dbReference type="STRING" id="1582439.NPIRD3C_0377"/>
<dbReference type="Gene3D" id="1.10.10.10">
    <property type="entry name" value="Winged helix-like DNA-binding domain superfamily/Winged helix DNA-binding domain"/>
    <property type="match status" value="1"/>
</dbReference>
<dbReference type="PRINTS" id="PR00033">
    <property type="entry name" value="HTHASNC"/>
</dbReference>
<dbReference type="SUPFAM" id="SSF46785">
    <property type="entry name" value="Winged helix' DNA-binding domain"/>
    <property type="match status" value="1"/>
</dbReference>
<evidence type="ECO:0000256" key="3">
    <source>
        <dbReference type="ARBA" id="ARBA00023163"/>
    </source>
</evidence>
<dbReference type="InterPro" id="IPR013603">
    <property type="entry name" value="TRASH_TR_C_prok"/>
</dbReference>
<dbReference type="GO" id="GO:0005829">
    <property type="term" value="C:cytosol"/>
    <property type="evidence" value="ECO:0007669"/>
    <property type="project" value="TreeGrafter"/>
</dbReference>
<dbReference type="CDD" id="cd00090">
    <property type="entry name" value="HTH_ARSR"/>
    <property type="match status" value="1"/>
</dbReference>
<dbReference type="InterPro" id="IPR036390">
    <property type="entry name" value="WH_DNA-bd_sf"/>
</dbReference>
<keyword evidence="2" id="KW-0238">DNA-binding</keyword>
<dbReference type="InterPro" id="IPR011991">
    <property type="entry name" value="ArsR-like_HTH"/>
</dbReference>
<organism evidence="5 6">
    <name type="scientific">Nitrosopumilus piranensis</name>
    <dbReference type="NCBI Taxonomy" id="1582439"/>
    <lineage>
        <taxon>Archaea</taxon>
        <taxon>Nitrososphaerota</taxon>
        <taxon>Nitrososphaeria</taxon>
        <taxon>Nitrosopumilales</taxon>
        <taxon>Nitrosopumilaceae</taxon>
        <taxon>Nitrosopumilus</taxon>
    </lineage>
</organism>
<proteinExistence type="predicted"/>
<evidence type="ECO:0000313" key="6">
    <source>
        <dbReference type="Proteomes" id="UP000032027"/>
    </source>
</evidence>
<dbReference type="SMART" id="SM00344">
    <property type="entry name" value="HTH_ASNC"/>
    <property type="match status" value="1"/>
</dbReference>
<dbReference type="GeneID" id="41599540"/>
<reference evidence="5 6" key="2">
    <citation type="journal article" date="2016" name="ISME J.">
        <title>Physiological and genomic characterization of two novel marine thaumarchaeal strains indicates niche differentiation.</title>
        <authorList>
            <person name="Bayer B."/>
            <person name="Vojvoda J."/>
            <person name="Offre P."/>
            <person name="Alves R.J."/>
            <person name="Elisabeth N.H."/>
            <person name="Garcia J.A."/>
            <person name="Volland J.M."/>
            <person name="Srivastava A."/>
            <person name="Schleper C."/>
            <person name="Herndl G.J."/>
        </authorList>
    </citation>
    <scope>NUCLEOTIDE SEQUENCE [LARGE SCALE GENOMIC DNA]</scope>
    <source>
        <strain evidence="5 6">D3C</strain>
    </source>
</reference>
<evidence type="ECO:0000256" key="1">
    <source>
        <dbReference type="ARBA" id="ARBA00023015"/>
    </source>
</evidence>
<dbReference type="KEGG" id="nid:NPIRD3C_0377"/>
<feature type="domain" description="HTH asnC-type" evidence="4">
    <location>
        <begin position="5"/>
        <end position="66"/>
    </location>
</feature>
<dbReference type="HOGENOM" id="CLU_1763930_0_0_2"/>
<dbReference type="GO" id="GO:0043565">
    <property type="term" value="F:sequence-specific DNA binding"/>
    <property type="evidence" value="ECO:0007669"/>
    <property type="project" value="InterPro"/>
</dbReference>
<keyword evidence="6" id="KW-1185">Reference proteome</keyword>
<keyword evidence="3" id="KW-0804">Transcription</keyword>
<reference evidence="6" key="1">
    <citation type="submission" date="2015-02" db="EMBL/GenBank/DDBJ databases">
        <title>Characterization of two novel Thaumarchaeota isolated from the Northern Adriatic Sea.</title>
        <authorList>
            <person name="Bayer B."/>
            <person name="Vojvoda J."/>
            <person name="Offre P."/>
            <person name="Srivastava A."/>
            <person name="Elisabeth N."/>
            <person name="Garcia J.A.L."/>
            <person name="Schleper C."/>
            <person name="Herndl G.J."/>
        </authorList>
    </citation>
    <scope>NUCLEOTIDE SEQUENCE [LARGE SCALE GENOMIC DNA]</scope>
    <source>
        <strain evidence="6">D3C</strain>
    </source>
</reference>
<protein>
    <submittedName>
        <fullName evidence="5">Putative transcriptional regulator, AsnC family</fullName>
    </submittedName>
</protein>
<dbReference type="InterPro" id="IPR019888">
    <property type="entry name" value="Tscrpt_reg_AsnC-like"/>
</dbReference>
<dbReference type="EMBL" id="CP010868">
    <property type="protein sequence ID" value="AJM91593.1"/>
    <property type="molecule type" value="Genomic_DNA"/>
</dbReference>